<protein>
    <submittedName>
        <fullName evidence="1">Uncharacterized protein</fullName>
    </submittedName>
</protein>
<dbReference type="EnsemblFungi" id="FOXG_15842T0">
    <property type="protein sequence ID" value="FOXG_15842P0"/>
    <property type="gene ID" value="FOXG_15842"/>
</dbReference>
<reference evidence="2" key="1">
    <citation type="journal article" date="2012" name="Mol. Plant Microbe Interact.">
        <title>A highly conserved effector in Fusarium oxysporum is required for full virulence on Arabidopsis.</title>
        <authorList>
            <person name="Thatcher L.F."/>
            <person name="Gardiner D.M."/>
            <person name="Kazan K."/>
            <person name="Manners J."/>
        </authorList>
    </citation>
    <scope>NUCLEOTIDE SEQUENCE [LARGE SCALE GENOMIC DNA]</scope>
    <source>
        <strain evidence="2">Fo5176</strain>
    </source>
</reference>
<dbReference type="AlphaFoldDB" id="A0A0D2YHP6"/>
<reference evidence="1" key="2">
    <citation type="submission" date="2025-08" db="UniProtKB">
        <authorList>
            <consortium name="EnsemblFungi"/>
        </authorList>
    </citation>
    <scope>IDENTIFICATION</scope>
    <source>
        <strain evidence="1">4287 / CBS 123668 / FGSC 9935 / NRRL 34936</strain>
    </source>
</reference>
<dbReference type="Proteomes" id="UP000002489">
    <property type="component" value="Unassembled WGS sequence"/>
</dbReference>
<evidence type="ECO:0000313" key="2">
    <source>
        <dbReference type="Proteomes" id="UP000002489"/>
    </source>
</evidence>
<evidence type="ECO:0000313" key="1">
    <source>
        <dbReference type="EnsemblFungi" id="FOXG_15842P0"/>
    </source>
</evidence>
<sequence>MASSIRSQKYTGIRVLNLSGEAKSNVRISTSLMMTVTVATRPSAIKTLIRQRSRVDRLSFQIKNIGMTAKAKSPNKATPCKTSQNHATRANVVVDSLPIVV</sequence>
<proteinExistence type="predicted"/>
<accession>A0A0D2YHP6</accession>
<name>A0A0D2YHP6_FUSOF</name>
<organism evidence="1 2">
    <name type="scientific">Fusarium oxysporum (strain Fo5176)</name>
    <name type="common">Fusarium vascular wilt</name>
    <dbReference type="NCBI Taxonomy" id="660025"/>
    <lineage>
        <taxon>Eukaryota</taxon>
        <taxon>Fungi</taxon>
        <taxon>Dikarya</taxon>
        <taxon>Ascomycota</taxon>
        <taxon>Pezizomycotina</taxon>
        <taxon>Sordariomycetes</taxon>
        <taxon>Hypocreomycetidae</taxon>
        <taxon>Hypocreales</taxon>
        <taxon>Nectriaceae</taxon>
        <taxon>Fusarium</taxon>
        <taxon>Fusarium oxysporum species complex</taxon>
    </lineage>
</organism>